<feature type="domain" description="DUF6603" evidence="1">
    <location>
        <begin position="478"/>
        <end position="1047"/>
    </location>
</feature>
<dbReference type="Proteomes" id="UP000321118">
    <property type="component" value="Unassembled WGS sequence"/>
</dbReference>
<reference evidence="2 3" key="1">
    <citation type="submission" date="2019-07" db="EMBL/GenBank/DDBJ databases">
        <title>Whole genome shotgun sequence of Cellulomonas xylanilytica NBRC 101102.</title>
        <authorList>
            <person name="Hosoyama A."/>
            <person name="Uohara A."/>
            <person name="Ohji S."/>
            <person name="Ichikawa N."/>
        </authorList>
    </citation>
    <scope>NUCLEOTIDE SEQUENCE [LARGE SCALE GENOMIC DNA]</scope>
    <source>
        <strain evidence="2 3">NBRC 101102</strain>
    </source>
</reference>
<accession>A0A510V3Q6</accession>
<protein>
    <recommendedName>
        <fullName evidence="1">DUF6603 domain-containing protein</fullName>
    </recommendedName>
</protein>
<name>A0A510V3Q6_9CELL</name>
<evidence type="ECO:0000313" key="2">
    <source>
        <dbReference type="EMBL" id="GEK21512.1"/>
    </source>
</evidence>
<evidence type="ECO:0000259" key="1">
    <source>
        <dbReference type="Pfam" id="PF20248"/>
    </source>
</evidence>
<evidence type="ECO:0000313" key="3">
    <source>
        <dbReference type="Proteomes" id="UP000321118"/>
    </source>
</evidence>
<dbReference type="InterPro" id="IPR046538">
    <property type="entry name" value="DUF6603"/>
</dbReference>
<dbReference type="OrthoDB" id="535891at2"/>
<dbReference type="Pfam" id="PF20248">
    <property type="entry name" value="DUF6603"/>
    <property type="match status" value="1"/>
</dbReference>
<gene>
    <name evidence="2" type="ORF">CXY01_20320</name>
</gene>
<dbReference type="EMBL" id="BJUB01000006">
    <property type="protein sequence ID" value="GEK21512.1"/>
    <property type="molecule type" value="Genomic_DNA"/>
</dbReference>
<sequence>MSAGSVLRSIAGEVLDFVSFTADLLGRPEARSAVLADLGAAPDAATEKLVLPEAPLAAITAYRAQVDPDLQADIEAAGNLALLIGAVIDQVEAWQGTDWEGRGDTFVNSLLDLLGSTYVRRRWPKLFLVMQAVAITSELSGSLAPGDTAGTRFLSAFGTIFSFLWNPGRTLDDLDDTRSGAQGSTLTTDRDTSFLVVDGLIRGIVAAIAVVDQTKDTDGRNALGDVVVGWDSAALDVDSPARPTAADVLAGRMVSLALRRDGGTDAEQLRVTWMYLPRRLGTPARPHQLFLALGGTLTLDEVLNPGATDGPTWRFRVDVRSDAGAALLIGGEEGVQANAQAATSAVSVGYSAVPDETGISYAVPRATGSRIELGEIGAVLTISATGARVLLRLDHCALVIDSADKDSFLRKLLGGRPVRKVFSLGLGYDSALGFIHEIHVPAGVDATGPEPPFDSSGPAGPPALEKTLPLGGGGLLGINVHEVVLRLAGNRAEEPETGWAVALGALVSFSTQIGPVYVRVDRLGLFAAVDTTTPKEERNLRVLDAHVDATRPTGIALDLRTGPVSGGGTIQLDPATGDYVGVLVLRVGKRVTITCIGLASTKDREGNEVTSFLLVGTVEHLGLQAGFITFDGFGLLYAADRTLDVAAVRAALPSGRLKHLLFPADPVKHLPELVSALRTFFPAREGTHVYGVLVKMTFGSGHPLLRADLALMLERDSVSETSRFLVLGRLSSVLPQDANPLVTLNLDVVGVLDLDTGSAALDAVLYDSKLCGRFVLTGAAAFRRERGQGFALAVGGFNPRFSPPAGFPALPRVTVALTTGDNPRLVLEAYLAVTTNTLQLGAKASLYAAAYGFSLQGYIGFDVLVSFWPPHFIADFAAGVQLKRGSRNLFKIEVRGMLEGPIPLRLAGRATFGILWWDYTVSFDKTLIGGGGSPVTETIDVVTELLTRLADPRSWMTELPAAATQVAAVRAVPRTEELVLHPLGRLVVQQGLVPLNTARAIDRVGAFVPRDARRFAITDPRIGGAIPSVAPVGDEFPDSQFFDMTDAERLAAPGVVLREAGVSLGSDRYASDASAGVAEPFRYTEIVVGPDGVPVVLPDPAPAEPAHLRAGLRLAAAARAGTRTAVSERYAGQVRPDAPRLAGLVRLR</sequence>
<keyword evidence="3" id="KW-1185">Reference proteome</keyword>
<dbReference type="AlphaFoldDB" id="A0A510V3Q6"/>
<proteinExistence type="predicted"/>
<comment type="caution">
    <text evidence="2">The sequence shown here is derived from an EMBL/GenBank/DDBJ whole genome shotgun (WGS) entry which is preliminary data.</text>
</comment>
<organism evidence="2 3">
    <name type="scientific">Cellulomonas xylanilytica</name>
    <dbReference type="NCBI Taxonomy" id="233583"/>
    <lineage>
        <taxon>Bacteria</taxon>
        <taxon>Bacillati</taxon>
        <taxon>Actinomycetota</taxon>
        <taxon>Actinomycetes</taxon>
        <taxon>Micrococcales</taxon>
        <taxon>Cellulomonadaceae</taxon>
        <taxon>Cellulomonas</taxon>
    </lineage>
</organism>
<dbReference type="RefSeq" id="WP_146927327.1">
    <property type="nucleotide sequence ID" value="NZ_BJUB01000006.1"/>
</dbReference>